<dbReference type="Pfam" id="PF08751">
    <property type="entry name" value="TrwC"/>
    <property type="match status" value="1"/>
</dbReference>
<dbReference type="AlphaFoldDB" id="A0AAW8DGE2"/>
<evidence type="ECO:0000256" key="3">
    <source>
        <dbReference type="SAM" id="MobiDB-lite"/>
    </source>
</evidence>
<dbReference type="InterPro" id="IPR014862">
    <property type="entry name" value="TrwC"/>
</dbReference>
<protein>
    <submittedName>
        <fullName evidence="5">Conjugative relaxase-like TrwC/TraI family protein</fullName>
    </submittedName>
</protein>
<dbReference type="Gene3D" id="2.30.30.940">
    <property type="match status" value="1"/>
</dbReference>
<evidence type="ECO:0000256" key="1">
    <source>
        <dbReference type="ARBA" id="ARBA00022741"/>
    </source>
</evidence>
<evidence type="ECO:0000313" key="5">
    <source>
        <dbReference type="EMBL" id="MDP9905370.1"/>
    </source>
</evidence>
<dbReference type="InterPro" id="IPR027417">
    <property type="entry name" value="P-loop_NTPase"/>
</dbReference>
<dbReference type="GO" id="GO:0003678">
    <property type="term" value="F:DNA helicase activity"/>
    <property type="evidence" value="ECO:0007669"/>
    <property type="project" value="UniProtKB-ARBA"/>
</dbReference>
<dbReference type="CDD" id="cd17933">
    <property type="entry name" value="DEXSc_RecD-like"/>
    <property type="match status" value="1"/>
</dbReference>
<dbReference type="EMBL" id="JAUSTF010000003">
    <property type="protein sequence ID" value="MDQ0180502.1"/>
    <property type="molecule type" value="Genomic_DNA"/>
</dbReference>
<dbReference type="PANTHER" id="PTHR43788:SF6">
    <property type="entry name" value="DNA HELICASE B"/>
    <property type="match status" value="1"/>
</dbReference>
<dbReference type="Proteomes" id="UP001242995">
    <property type="component" value="Unassembled WGS sequence"/>
</dbReference>
<keyword evidence="1" id="KW-0547">Nucleotide-binding</keyword>
<feature type="domain" description="TrwC relaxase" evidence="4">
    <location>
        <begin position="25"/>
        <end position="333"/>
    </location>
</feature>
<dbReference type="Gene3D" id="3.40.50.300">
    <property type="entry name" value="P-loop containing nucleotide triphosphate hydrolases"/>
    <property type="match status" value="2"/>
</dbReference>
<dbReference type="GO" id="GO:0005524">
    <property type="term" value="F:ATP binding"/>
    <property type="evidence" value="ECO:0007669"/>
    <property type="project" value="UniProtKB-KW"/>
</dbReference>
<reference evidence="5 7" key="1">
    <citation type="submission" date="2023-07" db="EMBL/GenBank/DDBJ databases">
        <title>Sorghum-associated microbial communities from plants grown in Nebraska, USA.</title>
        <authorList>
            <person name="Schachtman D."/>
        </authorList>
    </citation>
    <scope>NUCLEOTIDE SEQUENCE</scope>
    <source>
        <strain evidence="5">DS1006</strain>
        <strain evidence="6 7">DS1016</strain>
    </source>
</reference>
<dbReference type="Proteomes" id="UP001230951">
    <property type="component" value="Unassembled WGS sequence"/>
</dbReference>
<accession>A0AAW8DGE2</accession>
<dbReference type="CDD" id="cd18809">
    <property type="entry name" value="SF1_C_RecD"/>
    <property type="match status" value="1"/>
</dbReference>
<gene>
    <name evidence="5" type="ORF">J2S90_002336</name>
    <name evidence="6" type="ORF">J2S93_001924</name>
</gene>
<feature type="region of interest" description="Disordered" evidence="3">
    <location>
        <begin position="80"/>
        <end position="101"/>
    </location>
</feature>
<keyword evidence="2" id="KW-0067">ATP-binding</keyword>
<dbReference type="SUPFAM" id="SSF55464">
    <property type="entry name" value="Origin of replication-binding domain, RBD-like"/>
    <property type="match status" value="1"/>
</dbReference>
<evidence type="ECO:0000313" key="6">
    <source>
        <dbReference type="EMBL" id="MDQ0180502.1"/>
    </source>
</evidence>
<comment type="caution">
    <text evidence="5">The sequence shown here is derived from an EMBL/GenBank/DDBJ whole genome shotgun (WGS) entry which is preliminary data.</text>
</comment>
<dbReference type="SUPFAM" id="SSF52540">
    <property type="entry name" value="P-loop containing nucleoside triphosphate hydrolases"/>
    <property type="match status" value="2"/>
</dbReference>
<dbReference type="RefSeq" id="WP_306961396.1">
    <property type="nucleotide sequence ID" value="NZ_JAUSRG010000005.1"/>
</dbReference>
<evidence type="ECO:0000256" key="2">
    <source>
        <dbReference type="ARBA" id="ARBA00022840"/>
    </source>
</evidence>
<dbReference type="NCBIfam" id="NF041492">
    <property type="entry name" value="MobF"/>
    <property type="match status" value="1"/>
</dbReference>
<evidence type="ECO:0000313" key="7">
    <source>
        <dbReference type="Proteomes" id="UP001230951"/>
    </source>
</evidence>
<feature type="compositionally biased region" description="Low complexity" evidence="3">
    <location>
        <begin position="89"/>
        <end position="101"/>
    </location>
</feature>
<proteinExistence type="predicted"/>
<keyword evidence="7" id="KW-1185">Reference proteome</keyword>
<sequence length="1186" mass="129868">MTMSIARLSAQSGLKYLFKTTMMDDRTVAPADATTYYMKAGTPQGRWLGSGLDGISRRRGDAVTETDAKAIFDRTVHPESGAPLGRPHGQPTVVQNTQGQTGTRRAVAGFDLTFSVPKSVSVLWALSPRALQDQILATHHDAVNATLEWLEESVIHTRAGRNGVARIGTRGAIAAAFDHWESRAGDPQLHTHLVIANRVQRITDGAWVTLDSRTLYKVAVAASEHYNGLLFDALHRNLGTDTDIRVPAATTHNPGAHLAGVDDGLLREFSKRSRLIEAETDRLVAEWTKAHGTPPTATTTIKLRQQATLSTRKPKPETVTPLRELSAQWQARALAKGFEPRLVLANTVRRAHATPFRGCDFEESWVDAVGSLTRERVAAKRSTWNRWNLLAEAERVCAAIRCHTPEDRNSLIDAVATAAETQSVPLNEYRYSVAADAQPDLRLGRQSVFDFHGSRLYTDITTLASEETVMEARNDDGGPAVRPIVAMEALAGYKHHGRFGLHEDQRAAATEVLVSGNRLDAVVGPAGTGKTTTIGAIKAAWEEQFGAGSVIGLAPAAASAEVLGRELSMATENVAKWLYESVGAGANHRAERFFDAEARLRHLAATNTRLAQEATRLAAEQDRWRIHPNQLVVVDEASMVSTLQLSALVHQAWDAGAKVLLVGDPRQLDAIDAGGVLGWLDRQGKTARLSTIWRFEQVWERDASLKLRAGDIAAITDYDQHQRIRHGTYVDMVDEAYLNWQSDVGAGRTSILIAADNDAVSMLNERAQADRVIQGLVDAEQTVLLRDGLHAGQGDTVIARRNDRTVADSNGDFIRNGTLLDVLRVGRLDGSLVAVRRDTGATVILDRDYVESAAELGYAATAHRSQGITVDTGHTVVTQGRLTRELLYVSMTRGRGGNYAYVSENDTGDHELLDPSQQESWQEILAELLAAEGAERTAHEVRNAERSSADSLERLTAEYDYIAQIAAAENLTKFLNSHAPGRAEELQQSPSWGATVAAWRRSTSVSLPRARRIVVKALETSGSAKDPTAIIHSRLSHFLSEMPVAAPDPLFEVINTTRPDLANTISQIHKRIQRRTDKVTLEALMHDFEWKRNLLEALPPNIGADDKSSVIGGVAVYRDRWGINDSPLPLGPVPAEYEWERKSQTVSVQRLIDGARRTAATSPQPGMWIDEPPTREASLMNVGWQL</sequence>
<dbReference type="EMBL" id="JAUSRG010000005">
    <property type="protein sequence ID" value="MDP9905370.1"/>
    <property type="molecule type" value="Genomic_DNA"/>
</dbReference>
<evidence type="ECO:0000259" key="4">
    <source>
        <dbReference type="Pfam" id="PF08751"/>
    </source>
</evidence>
<dbReference type="Pfam" id="PF13604">
    <property type="entry name" value="AAA_30"/>
    <property type="match status" value="1"/>
</dbReference>
<evidence type="ECO:0000313" key="8">
    <source>
        <dbReference type="Proteomes" id="UP001242995"/>
    </source>
</evidence>
<dbReference type="InterPro" id="IPR050534">
    <property type="entry name" value="Coronavir_polyprotein_1ab"/>
</dbReference>
<name>A0AAW8DGE2_9MICC</name>
<organism evidence="5 8">
    <name type="scientific">Arthrobacter bambusae</name>
    <dbReference type="NCBI Taxonomy" id="1338426"/>
    <lineage>
        <taxon>Bacteria</taxon>
        <taxon>Bacillati</taxon>
        <taxon>Actinomycetota</taxon>
        <taxon>Actinomycetes</taxon>
        <taxon>Micrococcales</taxon>
        <taxon>Micrococcaceae</taxon>
        <taxon>Arthrobacter</taxon>
    </lineage>
</organism>
<dbReference type="PANTHER" id="PTHR43788">
    <property type="entry name" value="DNA2/NAM7 HELICASE FAMILY MEMBER"/>
    <property type="match status" value="1"/>
</dbReference>